<reference evidence="4" key="1">
    <citation type="journal article" date="2020" name="Cell">
        <title>Large-Scale Comparative Analyses of Tick Genomes Elucidate Their Genetic Diversity and Vector Capacities.</title>
        <authorList>
            <consortium name="Tick Genome and Microbiome Consortium (TIGMIC)"/>
            <person name="Jia N."/>
            <person name="Wang J."/>
            <person name="Shi W."/>
            <person name="Du L."/>
            <person name="Sun Y."/>
            <person name="Zhan W."/>
            <person name="Jiang J.F."/>
            <person name="Wang Q."/>
            <person name="Zhang B."/>
            <person name="Ji P."/>
            <person name="Bell-Sakyi L."/>
            <person name="Cui X.M."/>
            <person name="Yuan T.T."/>
            <person name="Jiang B.G."/>
            <person name="Yang W.F."/>
            <person name="Lam T.T."/>
            <person name="Chang Q.C."/>
            <person name="Ding S.J."/>
            <person name="Wang X.J."/>
            <person name="Zhu J.G."/>
            <person name="Ruan X.D."/>
            <person name="Zhao L."/>
            <person name="Wei J.T."/>
            <person name="Ye R.Z."/>
            <person name="Que T.C."/>
            <person name="Du C.H."/>
            <person name="Zhou Y.H."/>
            <person name="Cheng J.X."/>
            <person name="Dai P.F."/>
            <person name="Guo W.B."/>
            <person name="Han X.H."/>
            <person name="Huang E.J."/>
            <person name="Li L.F."/>
            <person name="Wei W."/>
            <person name="Gao Y.C."/>
            <person name="Liu J.Z."/>
            <person name="Shao H.Z."/>
            <person name="Wang X."/>
            <person name="Wang C.C."/>
            <person name="Yang T.C."/>
            <person name="Huo Q.B."/>
            <person name="Li W."/>
            <person name="Chen H.Y."/>
            <person name="Chen S.E."/>
            <person name="Zhou L.G."/>
            <person name="Ni X.B."/>
            <person name="Tian J.H."/>
            <person name="Sheng Y."/>
            <person name="Liu T."/>
            <person name="Pan Y.S."/>
            <person name="Xia L.Y."/>
            <person name="Li J."/>
            <person name="Zhao F."/>
            <person name="Cao W.C."/>
        </authorList>
    </citation>
    <scope>NUCLEOTIDE SEQUENCE</scope>
    <source>
        <strain evidence="4">Rmic-2018</strain>
    </source>
</reference>
<dbReference type="InterPro" id="IPR003599">
    <property type="entry name" value="Ig_sub"/>
</dbReference>
<dbReference type="InterPro" id="IPR013783">
    <property type="entry name" value="Ig-like_fold"/>
</dbReference>
<protein>
    <recommendedName>
        <fullName evidence="3">Ig-like domain-containing protein</fullName>
    </recommendedName>
</protein>
<dbReference type="CDD" id="cd00096">
    <property type="entry name" value="Ig"/>
    <property type="match status" value="1"/>
</dbReference>
<dbReference type="PANTHER" id="PTHR23278:SF19">
    <property type="entry name" value="OBSCURIN"/>
    <property type="match status" value="1"/>
</dbReference>
<feature type="domain" description="Ig-like" evidence="3">
    <location>
        <begin position="136"/>
        <end position="237"/>
    </location>
</feature>
<name>A0A9J6ECM2_RHIMP</name>
<gene>
    <name evidence="4" type="ORF">HPB51_020963</name>
</gene>
<evidence type="ECO:0000313" key="5">
    <source>
        <dbReference type="Proteomes" id="UP000821866"/>
    </source>
</evidence>
<dbReference type="SUPFAM" id="SSF48726">
    <property type="entry name" value="Immunoglobulin"/>
    <property type="match status" value="2"/>
</dbReference>
<dbReference type="AlphaFoldDB" id="A0A9J6ECM2"/>
<feature type="domain" description="Ig-like" evidence="3">
    <location>
        <begin position="38"/>
        <end position="129"/>
    </location>
</feature>
<dbReference type="SMART" id="SM00408">
    <property type="entry name" value="IGc2"/>
    <property type="match status" value="1"/>
</dbReference>
<keyword evidence="5" id="KW-1185">Reference proteome</keyword>
<evidence type="ECO:0000256" key="1">
    <source>
        <dbReference type="SAM" id="MobiDB-lite"/>
    </source>
</evidence>
<feature type="region of interest" description="Disordered" evidence="1">
    <location>
        <begin position="260"/>
        <end position="285"/>
    </location>
</feature>
<accession>A0A9J6ECM2</accession>
<dbReference type="SMART" id="SM00409">
    <property type="entry name" value="IG"/>
    <property type="match status" value="2"/>
</dbReference>
<organism evidence="4 5">
    <name type="scientific">Rhipicephalus microplus</name>
    <name type="common">Cattle tick</name>
    <name type="synonym">Boophilus microplus</name>
    <dbReference type="NCBI Taxonomy" id="6941"/>
    <lineage>
        <taxon>Eukaryota</taxon>
        <taxon>Metazoa</taxon>
        <taxon>Ecdysozoa</taxon>
        <taxon>Arthropoda</taxon>
        <taxon>Chelicerata</taxon>
        <taxon>Arachnida</taxon>
        <taxon>Acari</taxon>
        <taxon>Parasitiformes</taxon>
        <taxon>Ixodida</taxon>
        <taxon>Ixodoidea</taxon>
        <taxon>Ixodidae</taxon>
        <taxon>Rhipicephalinae</taxon>
        <taxon>Rhipicephalus</taxon>
        <taxon>Boophilus</taxon>
    </lineage>
</organism>
<evidence type="ECO:0000256" key="2">
    <source>
        <dbReference type="SAM" id="Phobius"/>
    </source>
</evidence>
<dbReference type="PANTHER" id="PTHR23278">
    <property type="entry name" value="SIDESTEP PROTEIN"/>
    <property type="match status" value="1"/>
</dbReference>
<feature type="compositionally biased region" description="Basic and acidic residues" evidence="1">
    <location>
        <begin position="406"/>
        <end position="420"/>
    </location>
</feature>
<dbReference type="PROSITE" id="PS50835">
    <property type="entry name" value="IG_LIKE"/>
    <property type="match status" value="2"/>
</dbReference>
<reference evidence="4" key="2">
    <citation type="submission" date="2021-09" db="EMBL/GenBank/DDBJ databases">
        <authorList>
            <person name="Jia N."/>
            <person name="Wang J."/>
            <person name="Shi W."/>
            <person name="Du L."/>
            <person name="Sun Y."/>
            <person name="Zhan W."/>
            <person name="Jiang J."/>
            <person name="Wang Q."/>
            <person name="Zhang B."/>
            <person name="Ji P."/>
            <person name="Sakyi L.B."/>
            <person name="Cui X."/>
            <person name="Yuan T."/>
            <person name="Jiang B."/>
            <person name="Yang W."/>
            <person name="Lam T.T.-Y."/>
            <person name="Chang Q."/>
            <person name="Ding S."/>
            <person name="Wang X."/>
            <person name="Zhu J."/>
            <person name="Ruan X."/>
            <person name="Zhao L."/>
            <person name="Wei J."/>
            <person name="Que T."/>
            <person name="Du C."/>
            <person name="Cheng J."/>
            <person name="Dai P."/>
            <person name="Han X."/>
            <person name="Huang E."/>
            <person name="Gao Y."/>
            <person name="Liu J."/>
            <person name="Shao H."/>
            <person name="Ye R."/>
            <person name="Li L."/>
            <person name="Wei W."/>
            <person name="Wang X."/>
            <person name="Wang C."/>
            <person name="Huo Q."/>
            <person name="Li W."/>
            <person name="Guo W."/>
            <person name="Chen H."/>
            <person name="Chen S."/>
            <person name="Zhou L."/>
            <person name="Zhou L."/>
            <person name="Ni X."/>
            <person name="Tian J."/>
            <person name="Zhou Y."/>
            <person name="Sheng Y."/>
            <person name="Liu T."/>
            <person name="Pan Y."/>
            <person name="Xia L."/>
            <person name="Li J."/>
            <person name="Zhao F."/>
            <person name="Cao W."/>
        </authorList>
    </citation>
    <scope>NUCLEOTIDE SEQUENCE</scope>
    <source>
        <strain evidence="4">Rmic-2018</strain>
        <tissue evidence="4">Larvae</tissue>
    </source>
</reference>
<dbReference type="InterPro" id="IPR036179">
    <property type="entry name" value="Ig-like_dom_sf"/>
</dbReference>
<feature type="transmembrane region" description="Helical" evidence="2">
    <location>
        <begin position="365"/>
        <end position="391"/>
    </location>
</feature>
<proteinExistence type="predicted"/>
<comment type="caution">
    <text evidence="4">The sequence shown here is derived from an EMBL/GenBank/DDBJ whole genome shotgun (WGS) entry which is preliminary data.</text>
</comment>
<dbReference type="Pfam" id="PF13895">
    <property type="entry name" value="Ig_2"/>
    <property type="match status" value="1"/>
</dbReference>
<keyword evidence="2" id="KW-1133">Transmembrane helix</keyword>
<evidence type="ECO:0000313" key="4">
    <source>
        <dbReference type="EMBL" id="KAH8031845.1"/>
    </source>
</evidence>
<keyword evidence="2" id="KW-0812">Transmembrane</keyword>
<feature type="region of interest" description="Disordered" evidence="1">
    <location>
        <begin position="401"/>
        <end position="420"/>
    </location>
</feature>
<sequence>MGHIMTARSSSKRVTPKQRACLGIGQQFLSLFYRTDKPEVSIKLGTGLNASHITEGTDVYMECSVLVASRIADVTWRRDGRELDADPNQGRVITSRYLVIRRVTPDHGGSYTCRVTNSRGDTVESVPLVIRVRYPPRCVSNEDLTLSVERDKAVNLTCHVRSDPSQGLRYFWLAENSTHSTQATPRNQTQRHRQLPLPVVTESNRLEIVANASIFNTALACWAENAVGTQKRRCRFTFVHLGAQLSVGSLRLFNSHTSRLGQADSNRNRTESVSMSETSPPKLGQEQRLRVQVFDARRGNRSERSFWSTDLGPILVNRLRPATDYLVVVRMPPGASFETYVRTQGAAQTVIHQDDLQRKTRGGRWTLVLSVVVLACSLVATLTALIAMYCAHVRKKKTKKRRKRLYKDGKSDASSSSHDDVDSVRITDHKEYLAATDVC</sequence>
<dbReference type="EMBL" id="JABSTU010000005">
    <property type="protein sequence ID" value="KAH8031845.1"/>
    <property type="molecule type" value="Genomic_DNA"/>
</dbReference>
<dbReference type="VEuPathDB" id="VectorBase:LOC119164945"/>
<dbReference type="Proteomes" id="UP000821866">
    <property type="component" value="Chromosome 3"/>
</dbReference>
<feature type="compositionally biased region" description="Polar residues" evidence="1">
    <location>
        <begin position="260"/>
        <end position="279"/>
    </location>
</feature>
<keyword evidence="2" id="KW-0472">Membrane</keyword>
<dbReference type="Gene3D" id="2.60.40.10">
    <property type="entry name" value="Immunoglobulins"/>
    <property type="match status" value="2"/>
</dbReference>
<evidence type="ECO:0000259" key="3">
    <source>
        <dbReference type="PROSITE" id="PS50835"/>
    </source>
</evidence>
<dbReference type="InterPro" id="IPR003598">
    <property type="entry name" value="Ig_sub2"/>
</dbReference>
<dbReference type="InterPro" id="IPR007110">
    <property type="entry name" value="Ig-like_dom"/>
</dbReference>